<comment type="caution">
    <text evidence="4">The sequence shown here is derived from an EMBL/GenBank/DDBJ whole genome shotgun (WGS) entry which is preliminary data.</text>
</comment>
<dbReference type="AlphaFoldDB" id="A0A9D1SEN0"/>
<protein>
    <submittedName>
        <fullName evidence="4">EutN/CcmL family microcompartment protein</fullName>
    </submittedName>
</protein>
<dbReference type="GO" id="GO:0031470">
    <property type="term" value="C:carboxysome"/>
    <property type="evidence" value="ECO:0007669"/>
    <property type="project" value="UniProtKB-SubCell"/>
</dbReference>
<evidence type="ECO:0000313" key="4">
    <source>
        <dbReference type="EMBL" id="HIU57275.1"/>
    </source>
</evidence>
<evidence type="ECO:0000256" key="3">
    <source>
        <dbReference type="ARBA" id="ARBA00024446"/>
    </source>
</evidence>
<evidence type="ECO:0000256" key="1">
    <source>
        <dbReference type="ARBA" id="ARBA00023587"/>
    </source>
</evidence>
<dbReference type="CDD" id="cd01614">
    <property type="entry name" value="EutN_CcmL"/>
    <property type="match status" value="1"/>
</dbReference>
<keyword evidence="3" id="KW-1283">Bacterial microcompartment</keyword>
<reference evidence="4" key="1">
    <citation type="submission" date="2020-10" db="EMBL/GenBank/DDBJ databases">
        <authorList>
            <person name="Gilroy R."/>
        </authorList>
    </citation>
    <scope>NUCLEOTIDE SEQUENCE</scope>
    <source>
        <strain evidence="4">USAMLcec3-3695</strain>
    </source>
</reference>
<dbReference type="InterPro" id="IPR004992">
    <property type="entry name" value="EutN_CcmL"/>
</dbReference>
<dbReference type="Pfam" id="PF03319">
    <property type="entry name" value="EutN_CcmL"/>
    <property type="match status" value="1"/>
</dbReference>
<dbReference type="InterPro" id="IPR036677">
    <property type="entry name" value="EutN_CcmL_sf"/>
</dbReference>
<gene>
    <name evidence="4" type="ORF">IAA61_05625</name>
</gene>
<comment type="subcellular location">
    <subcellularLocation>
        <location evidence="1">Carboxysome</location>
    </subcellularLocation>
</comment>
<dbReference type="Proteomes" id="UP000824109">
    <property type="component" value="Unassembled WGS sequence"/>
</dbReference>
<dbReference type="SUPFAM" id="SSF159133">
    <property type="entry name" value="EutN/CcmL-like"/>
    <property type="match status" value="1"/>
</dbReference>
<accession>A0A9D1SEN0</accession>
<organism evidence="4 5">
    <name type="scientific">Candidatus Ornithomonoglobus merdipullorum</name>
    <dbReference type="NCBI Taxonomy" id="2840895"/>
    <lineage>
        <taxon>Bacteria</taxon>
        <taxon>Bacillati</taxon>
        <taxon>Bacillota</taxon>
        <taxon>Clostridia</taxon>
        <taxon>Candidatus Ornithomonoglobus</taxon>
    </lineage>
</organism>
<dbReference type="PANTHER" id="PTHR36539">
    <property type="entry name" value="ETHANOLAMINE UTILIZATION PROTEIN EUTN"/>
    <property type="match status" value="1"/>
</dbReference>
<proteinExistence type="predicted"/>
<dbReference type="Gene3D" id="2.40.50.220">
    <property type="entry name" value="EutN/Ccml"/>
    <property type="match status" value="1"/>
</dbReference>
<evidence type="ECO:0000313" key="5">
    <source>
        <dbReference type="Proteomes" id="UP000824109"/>
    </source>
</evidence>
<keyword evidence="2" id="KW-1282">Carboxysome</keyword>
<dbReference type="PANTHER" id="PTHR36539:SF1">
    <property type="entry name" value="BACTERIAL MICROCOMPARTMENT SHELL VERTEX PROTEIN EUTN"/>
    <property type="match status" value="1"/>
</dbReference>
<dbReference type="PROSITE" id="PS51932">
    <property type="entry name" value="BMV"/>
    <property type="match status" value="1"/>
</dbReference>
<evidence type="ECO:0000256" key="2">
    <source>
        <dbReference type="ARBA" id="ARBA00023669"/>
    </source>
</evidence>
<reference evidence="4" key="2">
    <citation type="journal article" date="2021" name="PeerJ">
        <title>Extensive microbial diversity within the chicken gut microbiome revealed by metagenomics and culture.</title>
        <authorList>
            <person name="Gilroy R."/>
            <person name="Ravi A."/>
            <person name="Getino M."/>
            <person name="Pursley I."/>
            <person name="Horton D.L."/>
            <person name="Alikhan N.F."/>
            <person name="Baker D."/>
            <person name="Gharbi K."/>
            <person name="Hall N."/>
            <person name="Watson M."/>
            <person name="Adriaenssens E.M."/>
            <person name="Foster-Nyarko E."/>
            <person name="Jarju S."/>
            <person name="Secka A."/>
            <person name="Antonio M."/>
            <person name="Oren A."/>
            <person name="Chaudhuri R.R."/>
            <person name="La Ragione R."/>
            <person name="Hildebrand F."/>
            <person name="Pallen M.J."/>
        </authorList>
    </citation>
    <scope>NUCLEOTIDE SEQUENCE</scope>
    <source>
        <strain evidence="4">USAMLcec3-3695</strain>
    </source>
</reference>
<sequence>MILGRVYGSVVSTHKVEPLVGSKFMLVQCIENGALVDKFLVAVDGVGAGIGEDVIIVQGSSARIGMRNQNAPVDALIVGILDEKQA</sequence>
<name>A0A9D1SEN0_9FIRM</name>
<dbReference type="EMBL" id="DVNB01000057">
    <property type="protein sequence ID" value="HIU57275.1"/>
    <property type="molecule type" value="Genomic_DNA"/>
</dbReference>